<dbReference type="SUPFAM" id="SSF52402">
    <property type="entry name" value="Adenine nucleotide alpha hydrolases-like"/>
    <property type="match status" value="1"/>
</dbReference>
<proteinExistence type="inferred from homology"/>
<feature type="domain" description="Phosphoadenosine phosphosulphate reductase" evidence="3">
    <location>
        <begin position="14"/>
        <end position="168"/>
    </location>
</feature>
<organism evidence="4">
    <name type="scientific">marine sediment metagenome</name>
    <dbReference type="NCBI Taxonomy" id="412755"/>
    <lineage>
        <taxon>unclassified sequences</taxon>
        <taxon>metagenomes</taxon>
        <taxon>ecological metagenomes</taxon>
    </lineage>
</organism>
<dbReference type="AlphaFoldDB" id="A0A0F9LY12"/>
<dbReference type="Gene3D" id="3.40.50.620">
    <property type="entry name" value="HUPs"/>
    <property type="match status" value="1"/>
</dbReference>
<dbReference type="EMBL" id="LAZR01005427">
    <property type="protein sequence ID" value="KKN00030.1"/>
    <property type="molecule type" value="Genomic_DNA"/>
</dbReference>
<dbReference type="Pfam" id="PF01507">
    <property type="entry name" value="PAPS_reduct"/>
    <property type="match status" value="1"/>
</dbReference>
<dbReference type="GO" id="GO:0005737">
    <property type="term" value="C:cytoplasm"/>
    <property type="evidence" value="ECO:0007669"/>
    <property type="project" value="TreeGrafter"/>
</dbReference>
<gene>
    <name evidence="4" type="ORF">LCGC14_1141920</name>
</gene>
<comment type="similarity">
    <text evidence="1">Belongs to the PAPS reductase family. CysH subfamily.</text>
</comment>
<comment type="caution">
    <text evidence="4">The sequence shown here is derived from an EMBL/GenBank/DDBJ whole genome shotgun (WGS) entry which is preliminary data.</text>
</comment>
<dbReference type="InterPro" id="IPR002500">
    <property type="entry name" value="PAPS_reduct_dom"/>
</dbReference>
<comment type="pathway">
    <text evidence="2">Sulfur metabolism; hydrogen sulfide biosynthesis; sulfite from sulfate.</text>
</comment>
<evidence type="ECO:0000256" key="1">
    <source>
        <dbReference type="ARBA" id="ARBA00009732"/>
    </source>
</evidence>
<reference evidence="4" key="1">
    <citation type="journal article" date="2015" name="Nature">
        <title>Complex archaea that bridge the gap between prokaryotes and eukaryotes.</title>
        <authorList>
            <person name="Spang A."/>
            <person name="Saw J.H."/>
            <person name="Jorgensen S.L."/>
            <person name="Zaremba-Niedzwiedzka K."/>
            <person name="Martijn J."/>
            <person name="Lind A.E."/>
            <person name="van Eijk R."/>
            <person name="Schleper C."/>
            <person name="Guy L."/>
            <person name="Ettema T.J."/>
        </authorList>
    </citation>
    <scope>NUCLEOTIDE SEQUENCE</scope>
</reference>
<sequence>MIADMVDRFHPNWAVACSWGKDSMVLTGLTREVYPDIPIKLFFTDTARKPVETYDHIITVLNSDLAPLEVLTYSSQAPLLDCATCKEWKAKAALEGPATLGLKALLVGIRADEHPALAELPATEKIGEVTRQYPLLQWSEEDVWAYMKSRDLPKHPLYAEGYRSIGCAAPCSMPVPMGGGERDGRIQEQDSRRAILRGAGYW</sequence>
<dbReference type="GO" id="GO:0019379">
    <property type="term" value="P:sulfate assimilation, phosphoadenylyl sulfate reduction by phosphoadenylyl-sulfate reductase (thioredoxin)"/>
    <property type="evidence" value="ECO:0007669"/>
    <property type="project" value="TreeGrafter"/>
</dbReference>
<evidence type="ECO:0000259" key="3">
    <source>
        <dbReference type="Pfam" id="PF01507"/>
    </source>
</evidence>
<dbReference type="PANTHER" id="PTHR46509:SF1">
    <property type="entry name" value="PHOSPHOADENOSINE PHOSPHOSULFATE REDUCTASE"/>
    <property type="match status" value="1"/>
</dbReference>
<accession>A0A0F9LY12</accession>
<evidence type="ECO:0000313" key="4">
    <source>
        <dbReference type="EMBL" id="KKN00030.1"/>
    </source>
</evidence>
<dbReference type="GO" id="GO:0004604">
    <property type="term" value="F:phosphoadenylyl-sulfate reductase (thioredoxin) activity"/>
    <property type="evidence" value="ECO:0007669"/>
    <property type="project" value="TreeGrafter"/>
</dbReference>
<dbReference type="PANTHER" id="PTHR46509">
    <property type="entry name" value="PHOSPHOADENOSINE PHOSPHOSULFATE REDUCTASE"/>
    <property type="match status" value="1"/>
</dbReference>
<dbReference type="InterPro" id="IPR014729">
    <property type="entry name" value="Rossmann-like_a/b/a_fold"/>
</dbReference>
<protein>
    <recommendedName>
        <fullName evidence="3">Phosphoadenosine phosphosulphate reductase domain-containing protein</fullName>
    </recommendedName>
</protein>
<evidence type="ECO:0000256" key="2">
    <source>
        <dbReference type="ARBA" id="ARBA00024327"/>
    </source>
</evidence>
<name>A0A0F9LY12_9ZZZZ</name>